<dbReference type="EMBL" id="JAZDQQ010000024">
    <property type="protein sequence ID" value="MEE1883010.1"/>
    <property type="molecule type" value="Genomic_DNA"/>
</dbReference>
<name>A0ABU7GVC3_9PSED</name>
<dbReference type="RefSeq" id="WP_330126460.1">
    <property type="nucleotide sequence ID" value="NZ_JAZDQQ010000024.1"/>
</dbReference>
<proteinExistence type="predicted"/>
<dbReference type="Proteomes" id="UP001329505">
    <property type="component" value="Unassembled WGS sequence"/>
</dbReference>
<comment type="caution">
    <text evidence="1">The sequence shown here is derived from an EMBL/GenBank/DDBJ whole genome shotgun (WGS) entry which is preliminary data.</text>
</comment>
<feature type="non-terminal residue" evidence="1">
    <location>
        <position position="1"/>
    </location>
</feature>
<sequence length="175" mass="19808">DYPIRTPTTQPKGLQAVSRAYRTIFSVFSMPPKSAYADRLDGYRRYLENREGSLRQMASHCGAELGAAHKRCKRDLVFSFLQVERLNGLDITPTLAENLCTKLLGRGVDVRIALEKFATEGRTAANKSKVGPEILDQLEATLEPMVQALVMAMTEIRVRYRDDFDDCVAHRRFKP</sequence>
<keyword evidence="2" id="KW-1185">Reference proteome</keyword>
<protein>
    <submittedName>
        <fullName evidence="1">Uncharacterized protein</fullName>
    </submittedName>
</protein>
<evidence type="ECO:0000313" key="1">
    <source>
        <dbReference type="EMBL" id="MEE1883010.1"/>
    </source>
</evidence>
<organism evidence="1 2">
    <name type="scientific">Pseudomonas soli</name>
    <dbReference type="NCBI Taxonomy" id="1306993"/>
    <lineage>
        <taxon>Bacteria</taxon>
        <taxon>Pseudomonadati</taxon>
        <taxon>Pseudomonadota</taxon>
        <taxon>Gammaproteobacteria</taxon>
        <taxon>Pseudomonadales</taxon>
        <taxon>Pseudomonadaceae</taxon>
        <taxon>Pseudomonas</taxon>
    </lineage>
</organism>
<evidence type="ECO:0000313" key="2">
    <source>
        <dbReference type="Proteomes" id="UP001329505"/>
    </source>
</evidence>
<gene>
    <name evidence="1" type="ORF">V0R55_22890</name>
</gene>
<accession>A0ABU7GVC3</accession>
<reference evidence="1 2" key="1">
    <citation type="submission" date="2024-01" db="EMBL/GenBank/DDBJ databases">
        <title>Unpublished Manusciprt.</title>
        <authorList>
            <person name="Duman M."/>
            <person name="Valdes E.G."/>
            <person name="Ajmi N."/>
            <person name="Altun S."/>
            <person name="Saticioglu I.B."/>
        </authorList>
    </citation>
    <scope>NUCLEOTIDE SEQUENCE [LARGE SCALE GENOMIC DNA]</scope>
    <source>
        <strain evidence="1 2">139P</strain>
    </source>
</reference>